<dbReference type="GO" id="GO:0005524">
    <property type="term" value="F:ATP binding"/>
    <property type="evidence" value="ECO:0007669"/>
    <property type="project" value="UniProtKB-KW"/>
</dbReference>
<dbReference type="GO" id="GO:0040017">
    <property type="term" value="P:positive regulation of locomotion"/>
    <property type="evidence" value="ECO:0007669"/>
    <property type="project" value="UniProtKB-ARBA"/>
</dbReference>
<feature type="domain" description="Ig-like" evidence="11">
    <location>
        <begin position="2477"/>
        <end position="2565"/>
    </location>
</feature>
<dbReference type="SMART" id="SM00409">
    <property type="entry name" value="IG"/>
    <property type="match status" value="26"/>
</dbReference>
<keyword evidence="3" id="KW-0728">SH3 domain</keyword>
<reference evidence="12" key="1">
    <citation type="submission" date="2022-02" db="EMBL/GenBank/DDBJ databases">
        <authorList>
            <person name="King R."/>
        </authorList>
    </citation>
    <scope>NUCLEOTIDE SEQUENCE</scope>
</reference>
<feature type="domain" description="Ig-like" evidence="11">
    <location>
        <begin position="751"/>
        <end position="842"/>
    </location>
</feature>
<dbReference type="InterPro" id="IPR013098">
    <property type="entry name" value="Ig_I-set"/>
</dbReference>
<keyword evidence="13" id="KW-1185">Reference proteome</keyword>
<feature type="domain" description="Ig-like" evidence="11">
    <location>
        <begin position="2576"/>
        <end position="2663"/>
    </location>
</feature>
<feature type="region of interest" description="Disordered" evidence="9">
    <location>
        <begin position="3562"/>
        <end position="3615"/>
    </location>
</feature>
<dbReference type="EMBL" id="OU899034">
    <property type="protein sequence ID" value="CAH1708714.1"/>
    <property type="molecule type" value="Genomic_DNA"/>
</dbReference>
<dbReference type="CDD" id="cd00096">
    <property type="entry name" value="Ig"/>
    <property type="match status" value="3"/>
</dbReference>
<dbReference type="Proteomes" id="UP001154329">
    <property type="component" value="Chromosome 1"/>
</dbReference>
<evidence type="ECO:0000259" key="11">
    <source>
        <dbReference type="PROSITE" id="PS50835"/>
    </source>
</evidence>
<dbReference type="FunFam" id="2.60.40.10:FF:001311">
    <property type="entry name" value="Sallimus, isoform U"/>
    <property type="match status" value="1"/>
</dbReference>
<comment type="similarity">
    <text evidence="2">Belongs to the protein kinase superfamily. CAMK Ser/Thr protein kinase family.</text>
</comment>
<evidence type="ECO:0000313" key="13">
    <source>
        <dbReference type="Proteomes" id="UP001154329"/>
    </source>
</evidence>
<dbReference type="InterPro" id="IPR003598">
    <property type="entry name" value="Ig_sub2"/>
</dbReference>
<sequence>MILDMLHWIFCMHMLKILVLICVKPLIKKGEAVNTCQINVASRRSIYLETQHPDGLEKIRELEAQGHPAKLEIDEPPPTAPSLTSLWGTTEVAEGKTAHFECQVKPVHDSKLKVEFFHNDKPLGSASRFHTTYDFGYISLDIGHVVPEDAGKYTVKATNELGQATSSINLLVQGGGSIILDSQRPEGLEKIKELEMAVPFKRADYSEPISKQRPMFTQPLQNIDSINEGQTAHFECRLIPIGDASMTVEWFRNEKPLETSSRITKTYDFGYISLDISHVRDEDNGVYSCKATNALGEAVSTASMRVRTKSDIQLESQHPEGLRKIVELERGQEPLKREEAERSFEKPIFTQLLTGPSELIEGQHAHFECRVVPVGDPTLRFEWYVNGVELKMGSRFHVTNDFGFVTLDISSTVAEDSGVYTCKAINRAGEAVSSTSMKIKHRSSIVHEPLQPDAWEKIQLKEAEMNKVPEMFIDTRPQQAPVFTSHLQNQDRLAEGQHVHLEAQVEPRADPNLRIEWFKNGVALTTGSRIRSTFDFGLVTLAINSLRPDDSAIYTCKASNMLGEAVSTCTLKISDSHWLISNTLHPESLSKIEDLEKPHAGRVEGPEPVFESPVFISHLNNWECKEGSDVHFECQVEPSKDPTLKIDWFVNGKPLQSASRFKSAYDFGFVTLDIHHAYSEDSGIYTCRASNSKGQAVTTGTLKCTGLQGIHLDTQHPQGKTGLEKVQKVEDNLASKYQRQASLPDATFPKPIFVVPLEAEFILAESKPLHLEAQVEPKNDPNLKIEWYFNGKVLDLGSRFKTNNDFGFISLDLTDVYERDQGVYTCKAYNHSGETYTSTTVYCSSNKGLIEHTQHPKGEEGLEKIQSLEESLQRQKQGITDRETGHAPVFTSQFKDLGFLSEGEIAHYEASLTPVGDQKMVVEWFYNGNAIEASHRIRTIYAFGMVVLEILGTKIADTGTYTCKATNDYGSAEMSVTLECVERITGQKPKFTSQIQTLVGLKDGDSAHFECTLIPVNDPDLKVEWFHNGKPLLHKNRVKMISDFGFVVMDIAYIQNHDSGEYVCKASNKYGEDITKASIQYSGKGGVYLDSLQPSSLARIHELENATGQPVGFASSPVSEAPKFTTQLVDITNLKEGQSAHFEARVTPVNDPNLVVEWYFNGEKLQHGHRFRTFHDFGIVILDILYCYEENSGVYECRASNKAGNDTTKANLRCSSKTNLILDSQLPRGMEGGLEKIQTLEDLTLRVKDEKVSVENRQAPMFTEPLSNIDSLREGESAHFEGRLTPVDDPNLKVEWFWNGKPLKAGSRFRTFCEFGFVILEISPVYPEDSGEYSCRASNHYGEAVTTASMKVQGKRSIIVESQLPKGMDTTIDRIAELEGLGKSRAPIETEDDLGRAPEFITTPADLSLSENSLAHFECRLVPSNDASMTVTWFHNGKVLSAGSRIKTINDFGFVILEVAGVYIRDSGLYTCKATNKHGEATVTCKLQVKGRQGIVLEPQLPNTFRSGTKSIQKLEENMYKKEEILAEDEKPNPPRFTVELKDALDVQEAKSVHFECRVEPVNDSTLRIDWFFNGKPFATGSRVHVINDFGFISLDMDYVYSRDSGEYICRATNKWGTAFTKAKLTCIAKQNVILESQLPEGMSGEKLKALEQGPVQEKKIHDEIEAMPPKFLSQIESTTVEEASSVHFETRVEPKNDPKLRVEWYRNGKPLPSGHRYKSIFDLGFVSLDILSMYSEDSGEYICRAVNDHGEAITKAMVTCKQLPTILLQNQVPKGMKKSEALTQMEAAIKKYTSEIHLTIDDLYEVEKKQPPRFVTQIKDQLSLVEMESTKFECQLAPVGDPNMKVEWFLNGKPLRHKNRFNPIYDFGYVAMNFGWIYPEDSGEYVCRATNLYGQDETRATIKTSGKPGIIYDSQLPKGMKSIEKIREMEASWQVTPEMKEEEEKRREPPQFVSKPEPVTICEGDWARFCCRVTGFPRPRVMWLVNGNTVVNGMRYKLNYDGMWHLDIPKTRQYDHGKVEVIARNACGETRVETMLTVNSRHDDYRGVLKNSPRPWYDSDLVQYQRDLKENELEKVFTDRASNVQNVDYSNMIISTVGDQMKQKQLGEPKPEWTETVKQKKNEDYYNKLSKLEGDQVVKEARIREANHQISIAGEKLKTTSKNMSKNYEESLVKDKKEELMPWQTTKLLKARGDQSPQIIPDPSESAVHGKEIHVAKQQQTQKEIQGDKEIRRKITATETTEVEHTRKNQERVVQGKVEPSKPPIFTTKIQPCRAFEQDQARFEVEFDGEPLPTIKWYREDFLIQNSPDFQIHTFSTKSILVIRQVFMEDSGVFAVIAENRGGKAKCSANLLVEERKQVGRKGPGPPSFLSTMQGSVVKAGQLVRFDVKISANKPLDVYWLKNGKKITQDIRYKTVDEDNQYTLLIIESVTEDSGTYECVAINNSGEARCEAQLVVQPLEQKDKPKSKPSGKEQAPTITQPLSGQVIHEGQPVTFSCKISGQPPITVKWQKGDKVIKPSKYFRMTQDGETVSLHISEVFPEDEGTYKCLVSNAGGQAVLSANLKVIVPENQDIAPTLSPMRDVIVPEGNAAQFRTQVSGQPSPSVQWFREGILIPETPDFKMMYEGNMAVLLITSTYEEDSGVFTCRATNSAGQVETSARLTVKNSEEIGEAPTFVEPIKPRKVRGKKSIELRCIVKGIPIPEIIWCRENEEIIPEDDEYTTSFDSKTGEAILTLVNPMDVDRSTYLARAVNIHGKSECMAHITFEKEEYGEAPKFVERLKPKVVKANETTELTCLVKGVPLPTVVWCRDDEEIIPDESHLLIYIPETGESKLIIVHPDDIDESTYTVNATNKFGRAECRANLIVQKDELGEAPTFVQPVKPKIAKSNEITELKCTVRGTPNPLVIWCRGNEEIIPDESHLVTYHPETGESTLTILNPSEIDETIYTVNAVNKYGQAQCRANLIIQKDESGEAPIFVEPIKPKIARANASTELNCLVRGIPTPTVVWFRGDIEIVPDNTHSITFIPETGESKLIILKATEVDQNTYTVKATNKYGRAQCRANVIIQEDVFGVAPTFVEPIKPVLAKPDQTTVLRCLVTGNPVPTVVWCRGKDEIIPDDMHTIQFIPETGESTLTIEKPTTIDEAHYSVEAINKFGRARCRANLVLEKYDTGIAPTFVVPIKPKAAKPTETVELSCVVSGTPVPTIVWCRGDEQVVPDDSHVISYTPETGESKLTICNATELDVNDYTVKAVNDFGMAQCRANLIIDEVVEEVTQPLEEAPCITKPLQPVIAKKDSCITLDVHFRGTPELKVRWFHNGKDITDKKTFVRTLTITETTTVIIIKKITKKTTGRYEVVVTNNRGEAKTSTTVSIEDEEDVEETIDKQEVTVGKSPYFETELLTETVWEEEETTICLFVKVKGTPKPKTRWYESGIEITPNEEFKIEEYDEGVSMLTIKKRPTESVKEITCEATNEHGTVTTRTLVIPGIKGTKAYRKPSWVTQMEELREQLQGKCTADSLDACCVYSPETRLDENDGDDTVLRYGTYFADYDVNSAFYLSPIQEHSEPTSSDGGSDRVRSLSCQEVSSSSAAETEDPTGRSQTYPRTHADESVAAYNRRKYTGHPLEPREIDPEMFFQLHTADSQDELQEFLLLESQCMSTDGGLHAAFVDEKPRK</sequence>
<evidence type="ECO:0000256" key="6">
    <source>
        <dbReference type="ARBA" id="ARBA00022741"/>
    </source>
</evidence>
<dbReference type="GO" id="GO:0004672">
    <property type="term" value="F:protein kinase activity"/>
    <property type="evidence" value="ECO:0007669"/>
    <property type="project" value="TreeGrafter"/>
</dbReference>
<dbReference type="FunFam" id="2.60.40.10:FF:000147">
    <property type="entry name" value="Myosin light chain kinase"/>
    <property type="match status" value="1"/>
</dbReference>
<feature type="domain" description="Ig-like" evidence="11">
    <location>
        <begin position="989"/>
        <end position="1080"/>
    </location>
</feature>
<feature type="region of interest" description="Disordered" evidence="9">
    <location>
        <begin position="2240"/>
        <end position="2267"/>
    </location>
</feature>
<feature type="domain" description="Ig-like" evidence="11">
    <location>
        <begin position="2975"/>
        <end position="3065"/>
    </location>
</feature>
<dbReference type="FunFam" id="2.60.40.10:FF:000697">
    <property type="entry name" value="titin isoform X1"/>
    <property type="match status" value="1"/>
</dbReference>
<feature type="domain" description="Ig-like" evidence="11">
    <location>
        <begin position="2775"/>
        <end position="2865"/>
    </location>
</feature>
<dbReference type="Pfam" id="PF07679">
    <property type="entry name" value="I-set"/>
    <property type="match status" value="27"/>
</dbReference>
<feature type="domain" description="Ig-like" evidence="11">
    <location>
        <begin position="3175"/>
        <end position="3265"/>
    </location>
</feature>
<dbReference type="FunFam" id="2.60.40.10:FF:000107">
    <property type="entry name" value="Myosin, light chain kinase a"/>
    <property type="match status" value="6"/>
</dbReference>
<dbReference type="FunFam" id="2.60.40.10:FF:000962">
    <property type="entry name" value="titin isoform X1"/>
    <property type="match status" value="1"/>
</dbReference>
<dbReference type="SUPFAM" id="SSF48726">
    <property type="entry name" value="Immunoglobulin"/>
    <property type="match status" value="27"/>
</dbReference>
<keyword evidence="4" id="KW-0963">Cytoplasm</keyword>
<feature type="domain" description="Ig-like" evidence="11">
    <location>
        <begin position="1122"/>
        <end position="1213"/>
    </location>
</feature>
<evidence type="ECO:0000313" key="12">
    <source>
        <dbReference type="EMBL" id="CAH1708714.1"/>
    </source>
</evidence>
<dbReference type="InterPro" id="IPR003599">
    <property type="entry name" value="Ig_sub"/>
</dbReference>
<feature type="domain" description="Ig-like" evidence="11">
    <location>
        <begin position="1670"/>
        <end position="1760"/>
    </location>
</feature>
<dbReference type="FunFam" id="2.60.40.10:FF:000430">
    <property type="entry name" value="Sallimus, isoform P"/>
    <property type="match status" value="1"/>
</dbReference>
<dbReference type="FunFam" id="2.60.40.10:FF:000966">
    <property type="entry name" value="Sallimus, isoform P"/>
    <property type="match status" value="1"/>
</dbReference>
<keyword evidence="6" id="KW-0547">Nucleotide-binding</keyword>
<feature type="domain" description="Ig-like" evidence="11">
    <location>
        <begin position="3393"/>
        <end position="3483"/>
    </location>
</feature>
<keyword evidence="10" id="KW-0732">Signal</keyword>
<dbReference type="GO" id="GO:0005737">
    <property type="term" value="C:cytoplasm"/>
    <property type="evidence" value="ECO:0007669"/>
    <property type="project" value="UniProtKB-SubCell"/>
</dbReference>
<feature type="domain" description="Ig-like" evidence="11">
    <location>
        <begin position="888"/>
        <end position="979"/>
    </location>
</feature>
<evidence type="ECO:0000256" key="1">
    <source>
        <dbReference type="ARBA" id="ARBA00004496"/>
    </source>
</evidence>
<feature type="signal peptide" evidence="10">
    <location>
        <begin position="1"/>
        <end position="32"/>
    </location>
</feature>
<dbReference type="GO" id="GO:0045989">
    <property type="term" value="P:positive regulation of striated muscle contraction"/>
    <property type="evidence" value="ECO:0007669"/>
    <property type="project" value="UniProtKB-ARBA"/>
</dbReference>
<accession>A0A9P0IKU7</accession>
<feature type="domain" description="Ig-like" evidence="11">
    <location>
        <begin position="2875"/>
        <end position="2965"/>
    </location>
</feature>
<keyword evidence="5" id="KW-0677">Repeat</keyword>
<comment type="subcellular location">
    <subcellularLocation>
        <location evidence="1">Cytoplasm</location>
    </subcellularLocation>
</comment>
<dbReference type="InterPro" id="IPR036179">
    <property type="entry name" value="Ig-like_dom_sf"/>
</dbReference>
<feature type="domain" description="Ig-like" evidence="11">
    <location>
        <begin position="481"/>
        <end position="574"/>
    </location>
</feature>
<feature type="domain" description="Ig-like" evidence="11">
    <location>
        <begin position="1398"/>
        <end position="1484"/>
    </location>
</feature>
<dbReference type="FunFam" id="2.60.40.10:FF:000119">
    <property type="entry name" value="Sallimus, isoform P"/>
    <property type="match status" value="11"/>
</dbReference>
<reference evidence="12" key="2">
    <citation type="submission" date="2022-10" db="EMBL/GenBank/DDBJ databases">
        <authorList>
            <consortium name="ENA_rothamsted_submissions"/>
            <consortium name="culmorum"/>
            <person name="King R."/>
        </authorList>
    </citation>
    <scope>NUCLEOTIDE SEQUENCE</scope>
</reference>
<feature type="domain" description="Ig-like" evidence="11">
    <location>
        <begin position="2674"/>
        <end position="2765"/>
    </location>
</feature>
<gene>
    <name evidence="12" type="ORF">APHIGO_LOCUS528</name>
</gene>
<evidence type="ECO:0000256" key="2">
    <source>
        <dbReference type="ARBA" id="ARBA00006692"/>
    </source>
</evidence>
<feature type="region of interest" description="Disordered" evidence="9">
    <location>
        <begin position="2460"/>
        <end position="2479"/>
    </location>
</feature>
<feature type="chain" id="PRO_5040383497" description="Ig-like domain-containing protein" evidence="10">
    <location>
        <begin position="33"/>
        <end position="3674"/>
    </location>
</feature>
<dbReference type="InterPro" id="IPR007110">
    <property type="entry name" value="Ig-like_dom"/>
</dbReference>
<evidence type="ECO:0000256" key="10">
    <source>
        <dbReference type="SAM" id="SignalP"/>
    </source>
</evidence>
<dbReference type="PANTHER" id="PTHR47633:SF4">
    <property type="entry name" value="MYOPALLADIN ISOFORM X1"/>
    <property type="match status" value="1"/>
</dbReference>
<feature type="region of interest" description="Disordered" evidence="9">
    <location>
        <begin position="1935"/>
        <end position="1954"/>
    </location>
</feature>
<feature type="domain" description="Ig-like" evidence="11">
    <location>
        <begin position="214"/>
        <end position="307"/>
    </location>
</feature>
<feature type="domain" description="Ig-like" evidence="11">
    <location>
        <begin position="613"/>
        <end position="703"/>
    </location>
</feature>
<feature type="domain" description="Ig-like" evidence="11">
    <location>
        <begin position="3075"/>
        <end position="3165"/>
    </location>
</feature>
<dbReference type="PROSITE" id="PS50835">
    <property type="entry name" value="IG_LIKE"/>
    <property type="match status" value="26"/>
</dbReference>
<dbReference type="InterPro" id="IPR013783">
    <property type="entry name" value="Ig-like_fold"/>
</dbReference>
<keyword evidence="8" id="KW-0393">Immunoglobulin domain</keyword>
<protein>
    <recommendedName>
        <fullName evidence="11">Ig-like domain-containing protein</fullName>
    </recommendedName>
</protein>
<evidence type="ECO:0000256" key="8">
    <source>
        <dbReference type="ARBA" id="ARBA00023319"/>
    </source>
</evidence>
<proteinExistence type="inferred from homology"/>
<dbReference type="FunFam" id="2.60.40.10:FF:000425">
    <property type="entry name" value="Myosin light chain kinase"/>
    <property type="match status" value="2"/>
</dbReference>
<organism evidence="12 13">
    <name type="scientific">Aphis gossypii</name>
    <name type="common">Cotton aphid</name>
    <dbReference type="NCBI Taxonomy" id="80765"/>
    <lineage>
        <taxon>Eukaryota</taxon>
        <taxon>Metazoa</taxon>
        <taxon>Ecdysozoa</taxon>
        <taxon>Arthropoda</taxon>
        <taxon>Hexapoda</taxon>
        <taxon>Insecta</taxon>
        <taxon>Pterygota</taxon>
        <taxon>Neoptera</taxon>
        <taxon>Paraneoptera</taxon>
        <taxon>Hemiptera</taxon>
        <taxon>Sternorrhyncha</taxon>
        <taxon>Aphidomorpha</taxon>
        <taxon>Aphidoidea</taxon>
        <taxon>Aphididae</taxon>
        <taxon>Aphidini</taxon>
        <taxon>Aphis</taxon>
        <taxon>Aphis</taxon>
    </lineage>
</organism>
<evidence type="ECO:0000256" key="9">
    <source>
        <dbReference type="SAM" id="MobiDB-lite"/>
    </source>
</evidence>
<dbReference type="GO" id="GO:0060298">
    <property type="term" value="P:positive regulation of sarcomere organization"/>
    <property type="evidence" value="ECO:0007669"/>
    <property type="project" value="UniProtKB-ARBA"/>
</dbReference>
<name>A0A9P0IKU7_APHGO</name>
<feature type="compositionally biased region" description="Basic and acidic residues" evidence="9">
    <location>
        <begin position="2243"/>
        <end position="2252"/>
    </location>
</feature>
<feature type="domain" description="Ig-like" evidence="11">
    <location>
        <begin position="3281"/>
        <end position="3371"/>
    </location>
</feature>
<feature type="compositionally biased region" description="Basic and acidic residues" evidence="9">
    <location>
        <begin position="1939"/>
        <end position="1950"/>
    </location>
</feature>
<evidence type="ECO:0000256" key="5">
    <source>
        <dbReference type="ARBA" id="ARBA00022737"/>
    </source>
</evidence>
<feature type="domain" description="Ig-like" evidence="11">
    <location>
        <begin position="347"/>
        <end position="440"/>
    </location>
</feature>
<keyword evidence="7" id="KW-0067">ATP-binding</keyword>
<evidence type="ECO:0000256" key="3">
    <source>
        <dbReference type="ARBA" id="ARBA00022443"/>
    </source>
</evidence>
<feature type="domain" description="Ig-like" evidence="11">
    <location>
        <begin position="1260"/>
        <end position="1353"/>
    </location>
</feature>
<feature type="domain" description="Ig-like" evidence="11">
    <location>
        <begin position="81"/>
        <end position="169"/>
    </location>
</feature>
<feature type="domain" description="Ig-like" evidence="11">
    <location>
        <begin position="1535"/>
        <end position="1626"/>
    </location>
</feature>
<dbReference type="PANTHER" id="PTHR47633">
    <property type="entry name" value="IMMUNOGLOBULIN"/>
    <property type="match status" value="1"/>
</dbReference>
<feature type="domain" description="Ig-like" evidence="11">
    <location>
        <begin position="2368"/>
        <end position="2456"/>
    </location>
</feature>
<evidence type="ECO:0000256" key="4">
    <source>
        <dbReference type="ARBA" id="ARBA00022490"/>
    </source>
</evidence>
<feature type="domain" description="Ig-like" evidence="11">
    <location>
        <begin position="1813"/>
        <end position="1906"/>
    </location>
</feature>
<evidence type="ECO:0000256" key="7">
    <source>
        <dbReference type="ARBA" id="ARBA00022840"/>
    </source>
</evidence>
<feature type="compositionally biased region" description="Polar residues" evidence="9">
    <location>
        <begin position="3579"/>
        <end position="3590"/>
    </location>
</feature>
<dbReference type="Gene3D" id="2.60.40.10">
    <property type="entry name" value="Immunoglobulins"/>
    <property type="match status" value="27"/>
</dbReference>
<dbReference type="SMART" id="SM00408">
    <property type="entry name" value="IGc2"/>
    <property type="match status" value="25"/>
</dbReference>
<feature type="domain" description="Ig-like" evidence="11">
    <location>
        <begin position="1951"/>
        <end position="2040"/>
    </location>
</feature>